<keyword evidence="1" id="KW-0472">Membrane</keyword>
<accession>A0A6G0Y450</accession>
<evidence type="ECO:0000313" key="3">
    <source>
        <dbReference type="Proteomes" id="UP000478052"/>
    </source>
</evidence>
<dbReference type="AlphaFoldDB" id="A0A6G0Y450"/>
<gene>
    <name evidence="2" type="ORF">FWK35_00013265</name>
</gene>
<keyword evidence="1" id="KW-0812">Transmembrane</keyword>
<comment type="caution">
    <text evidence="2">The sequence shown here is derived from an EMBL/GenBank/DDBJ whole genome shotgun (WGS) entry which is preliminary data.</text>
</comment>
<feature type="transmembrane region" description="Helical" evidence="1">
    <location>
        <begin position="6"/>
        <end position="25"/>
    </location>
</feature>
<keyword evidence="1" id="KW-1133">Transmembrane helix</keyword>
<evidence type="ECO:0000313" key="2">
    <source>
        <dbReference type="EMBL" id="KAF0748634.1"/>
    </source>
</evidence>
<protein>
    <submittedName>
        <fullName evidence="2">Uncharacterized protein</fullName>
    </submittedName>
</protein>
<keyword evidence="3" id="KW-1185">Reference proteome</keyword>
<organism evidence="2 3">
    <name type="scientific">Aphis craccivora</name>
    <name type="common">Cowpea aphid</name>
    <dbReference type="NCBI Taxonomy" id="307492"/>
    <lineage>
        <taxon>Eukaryota</taxon>
        <taxon>Metazoa</taxon>
        <taxon>Ecdysozoa</taxon>
        <taxon>Arthropoda</taxon>
        <taxon>Hexapoda</taxon>
        <taxon>Insecta</taxon>
        <taxon>Pterygota</taxon>
        <taxon>Neoptera</taxon>
        <taxon>Paraneoptera</taxon>
        <taxon>Hemiptera</taxon>
        <taxon>Sternorrhyncha</taxon>
        <taxon>Aphidomorpha</taxon>
        <taxon>Aphidoidea</taxon>
        <taxon>Aphididae</taxon>
        <taxon>Aphidini</taxon>
        <taxon>Aphis</taxon>
        <taxon>Aphis</taxon>
    </lineage>
</organism>
<evidence type="ECO:0000256" key="1">
    <source>
        <dbReference type="SAM" id="Phobius"/>
    </source>
</evidence>
<reference evidence="2 3" key="1">
    <citation type="submission" date="2019-08" db="EMBL/GenBank/DDBJ databases">
        <title>Whole genome of Aphis craccivora.</title>
        <authorList>
            <person name="Voronova N.V."/>
            <person name="Shulinski R.S."/>
            <person name="Bandarenka Y.V."/>
            <person name="Zhorov D.G."/>
            <person name="Warner D."/>
        </authorList>
    </citation>
    <scope>NUCLEOTIDE SEQUENCE [LARGE SCALE GENOMIC DNA]</scope>
    <source>
        <strain evidence="2">180601</strain>
        <tissue evidence="2">Whole Body</tissue>
    </source>
</reference>
<dbReference type="Proteomes" id="UP000478052">
    <property type="component" value="Unassembled WGS sequence"/>
</dbReference>
<proteinExistence type="predicted"/>
<dbReference type="EMBL" id="VUJU01006396">
    <property type="protein sequence ID" value="KAF0748634.1"/>
    <property type="molecule type" value="Genomic_DNA"/>
</dbReference>
<sequence>MSINHYTQKIVYLLIFHFFFSIVLFTKRFKILLLFFCFILDSERSDECIDFTKLCVFLCVCVHDHVSK</sequence>
<name>A0A6G0Y450_APHCR</name>